<dbReference type="Pfam" id="PF15594">
    <property type="entry name" value="Imm50"/>
    <property type="match status" value="1"/>
</dbReference>
<proteinExistence type="predicted"/>
<protein>
    <submittedName>
        <fullName evidence="1">Uncharacterized protein</fullName>
    </submittedName>
</protein>
<dbReference type="Proteomes" id="UP000178417">
    <property type="component" value="Unassembled WGS sequence"/>
</dbReference>
<dbReference type="AlphaFoldDB" id="A0A1F4SKP6"/>
<gene>
    <name evidence="1" type="ORF">A2310_00605</name>
</gene>
<evidence type="ECO:0000313" key="2">
    <source>
        <dbReference type="Proteomes" id="UP000178417"/>
    </source>
</evidence>
<feature type="non-terminal residue" evidence="1">
    <location>
        <position position="1"/>
    </location>
</feature>
<name>A0A1F4SKP6_UNCSA</name>
<evidence type="ECO:0000313" key="1">
    <source>
        <dbReference type="EMBL" id="OGC21006.1"/>
    </source>
</evidence>
<comment type="caution">
    <text evidence="1">The sequence shown here is derived from an EMBL/GenBank/DDBJ whole genome shotgun (WGS) entry which is preliminary data.</text>
</comment>
<dbReference type="EMBL" id="MEUB01000051">
    <property type="protein sequence ID" value="OGC21006.1"/>
    <property type="molecule type" value="Genomic_DNA"/>
</dbReference>
<dbReference type="InterPro" id="IPR028957">
    <property type="entry name" value="Imm50"/>
</dbReference>
<sequence>KRFGEWPAFHDAEIISLSLYRKDGVNHMPKMELRIHHFQTTSETAAKGYFKQIKHSLTTFCFHLVEGLELEGFDYQNVVYNLDIKDISDDQAGNSKFQVEIEPSSGLSCFFICKEIEILDSIEIDADSV</sequence>
<reference evidence="1 2" key="1">
    <citation type="journal article" date="2016" name="Nat. Commun.">
        <title>Thousands of microbial genomes shed light on interconnected biogeochemical processes in an aquifer system.</title>
        <authorList>
            <person name="Anantharaman K."/>
            <person name="Brown C.T."/>
            <person name="Hug L.A."/>
            <person name="Sharon I."/>
            <person name="Castelle C.J."/>
            <person name="Probst A.J."/>
            <person name="Thomas B.C."/>
            <person name="Singh A."/>
            <person name="Wilkins M.J."/>
            <person name="Karaoz U."/>
            <person name="Brodie E.L."/>
            <person name="Williams K.H."/>
            <person name="Hubbard S.S."/>
            <person name="Banfield J.F."/>
        </authorList>
    </citation>
    <scope>NUCLEOTIDE SEQUENCE [LARGE SCALE GENOMIC DNA]</scope>
</reference>
<organism evidence="1 2">
    <name type="scientific">candidate division WOR-1 bacterium RIFOXYB2_FULL_37_13</name>
    <dbReference type="NCBI Taxonomy" id="1802579"/>
    <lineage>
        <taxon>Bacteria</taxon>
        <taxon>Bacillati</taxon>
        <taxon>Saganbacteria</taxon>
    </lineage>
</organism>
<accession>A0A1F4SKP6</accession>